<dbReference type="KEGG" id="aqu:100639634"/>
<dbReference type="OMA" id="GEEHYIS"/>
<evidence type="ECO:0000256" key="2">
    <source>
        <dbReference type="ARBA" id="ARBA00022676"/>
    </source>
</evidence>
<dbReference type="eggNOG" id="KOG4179">
    <property type="taxonomic scope" value="Eukaryota"/>
</dbReference>
<keyword evidence="2" id="KW-0328">Glycosyltransferase</keyword>
<proteinExistence type="inferred from homology"/>
<protein>
    <recommendedName>
        <fullName evidence="4">Glycosyl transferase family 25 domain-containing protein</fullName>
    </recommendedName>
</protein>
<evidence type="ECO:0000256" key="3">
    <source>
        <dbReference type="ARBA" id="ARBA00022679"/>
    </source>
</evidence>
<keyword evidence="6" id="KW-1185">Reference proteome</keyword>
<reference evidence="6" key="1">
    <citation type="journal article" date="2010" name="Nature">
        <title>The Amphimedon queenslandica genome and the evolution of animal complexity.</title>
        <authorList>
            <person name="Srivastava M."/>
            <person name="Simakov O."/>
            <person name="Chapman J."/>
            <person name="Fahey B."/>
            <person name="Gauthier M.E."/>
            <person name="Mitros T."/>
            <person name="Richards G.S."/>
            <person name="Conaco C."/>
            <person name="Dacre M."/>
            <person name="Hellsten U."/>
            <person name="Larroux C."/>
            <person name="Putnam N.H."/>
            <person name="Stanke M."/>
            <person name="Adamska M."/>
            <person name="Darling A."/>
            <person name="Degnan S.M."/>
            <person name="Oakley T.H."/>
            <person name="Plachetzki D.C."/>
            <person name="Zhai Y."/>
            <person name="Adamski M."/>
            <person name="Calcino A."/>
            <person name="Cummins S.F."/>
            <person name="Goodstein D.M."/>
            <person name="Harris C."/>
            <person name="Jackson D.J."/>
            <person name="Leys S.P."/>
            <person name="Shu S."/>
            <person name="Woodcroft B.J."/>
            <person name="Vervoort M."/>
            <person name="Kosik K.S."/>
            <person name="Manning G."/>
            <person name="Degnan B.M."/>
            <person name="Rokhsar D.S."/>
        </authorList>
    </citation>
    <scope>NUCLEOTIDE SEQUENCE [LARGE SCALE GENOMIC DNA]</scope>
</reference>
<dbReference type="PANTHER" id="PTHR10730:SF53">
    <property type="entry name" value="GLYCOSYLTRANSFERASE 25 FAMILY MEMBER"/>
    <property type="match status" value="1"/>
</dbReference>
<dbReference type="EnsemblMetazoa" id="Aqu2.1.06650_001">
    <property type="protein sequence ID" value="Aqu2.1.06650_001"/>
    <property type="gene ID" value="Aqu2.1.06650"/>
</dbReference>
<accession>A0A1X7SWW3</accession>
<name>A0A1X7SWW3_AMPQE</name>
<evidence type="ECO:0000256" key="1">
    <source>
        <dbReference type="ARBA" id="ARBA00006721"/>
    </source>
</evidence>
<evidence type="ECO:0000313" key="6">
    <source>
        <dbReference type="Proteomes" id="UP000007879"/>
    </source>
</evidence>
<feature type="domain" description="Glycosyl transferase family 25" evidence="4">
    <location>
        <begin position="3"/>
        <end position="96"/>
    </location>
</feature>
<dbReference type="OrthoDB" id="47375at2759"/>
<organism evidence="5">
    <name type="scientific">Amphimedon queenslandica</name>
    <name type="common">Sponge</name>
    <dbReference type="NCBI Taxonomy" id="400682"/>
    <lineage>
        <taxon>Eukaryota</taxon>
        <taxon>Metazoa</taxon>
        <taxon>Porifera</taxon>
        <taxon>Demospongiae</taxon>
        <taxon>Heteroscleromorpha</taxon>
        <taxon>Haplosclerida</taxon>
        <taxon>Niphatidae</taxon>
        <taxon>Amphimedon</taxon>
    </lineage>
</organism>
<dbReference type="Proteomes" id="UP000007879">
    <property type="component" value="Unassembled WGS sequence"/>
</dbReference>
<evidence type="ECO:0000259" key="4">
    <source>
        <dbReference type="Pfam" id="PF01755"/>
    </source>
</evidence>
<evidence type="ECO:0000313" key="5">
    <source>
        <dbReference type="EnsemblMetazoa" id="Aqu2.1.06650_001"/>
    </source>
</evidence>
<dbReference type="GO" id="GO:0050211">
    <property type="term" value="F:procollagen galactosyltransferase activity"/>
    <property type="evidence" value="ECO:0007669"/>
    <property type="project" value="TreeGrafter"/>
</dbReference>
<dbReference type="PANTHER" id="PTHR10730">
    <property type="entry name" value="PROCOLLAGEN-LYSINE,2-OXOGLUTARATE 5-DIOXYGENASE/GLYCOSYLTRANSFERASE 25 FAMILY MEMBER"/>
    <property type="match status" value="1"/>
</dbReference>
<dbReference type="InterPro" id="IPR050757">
    <property type="entry name" value="Collagen_mod_GT25"/>
</dbReference>
<dbReference type="InterPro" id="IPR002654">
    <property type="entry name" value="Glyco_trans_25"/>
</dbReference>
<dbReference type="EnsemblMetazoa" id="XM_003391450.2">
    <property type="protein sequence ID" value="XP_003391498.1"/>
    <property type="gene ID" value="LOC100639634"/>
</dbReference>
<sequence length="152" mass="17808">MRTVLILEDDIDFQPNFKSNLKRTLQEVNSHDPDWDLVYVGRKELSPNVESIIPGTKNLVIPRYSYWTLGYIISNRGAEKLIAGRPFDNILPVDEYIPIMYNDHPENDWVHYYENTTRDLRVYSAYPLLVYPTHFAGDKGWYSDTEPPIEVL</sequence>
<reference evidence="5" key="2">
    <citation type="submission" date="2017-05" db="UniProtKB">
        <authorList>
            <consortium name="EnsemblMetazoa"/>
        </authorList>
    </citation>
    <scope>IDENTIFICATION</scope>
</reference>
<keyword evidence="3" id="KW-0808">Transferase</keyword>
<gene>
    <name evidence="5" type="primary">100639634</name>
</gene>
<dbReference type="Pfam" id="PF01755">
    <property type="entry name" value="Glyco_transf_25"/>
    <property type="match status" value="1"/>
</dbReference>
<dbReference type="AlphaFoldDB" id="A0A1X7SWW3"/>
<dbReference type="InParanoid" id="A0A1X7SWW3"/>
<comment type="similarity">
    <text evidence="1">Belongs to the glycosyltransferase 25 family.</text>
</comment>